<evidence type="ECO:0000256" key="8">
    <source>
        <dbReference type="ARBA" id="ARBA00023002"/>
    </source>
</evidence>
<evidence type="ECO:0000256" key="6">
    <source>
        <dbReference type="ARBA" id="ARBA00022832"/>
    </source>
</evidence>
<evidence type="ECO:0000256" key="10">
    <source>
        <dbReference type="ARBA" id="ARBA00047893"/>
    </source>
</evidence>
<dbReference type="InterPro" id="IPR006089">
    <property type="entry name" value="Acyl-CoA_DH_CS"/>
</dbReference>
<dbReference type="Gene3D" id="1.20.140.10">
    <property type="entry name" value="Butyryl-CoA Dehydrogenase, subunit A, domain 3"/>
    <property type="match status" value="1"/>
</dbReference>
<evidence type="ECO:0000256" key="5">
    <source>
        <dbReference type="ARBA" id="ARBA00022827"/>
    </source>
</evidence>
<evidence type="ECO:0000256" key="11">
    <source>
        <dbReference type="ARBA" id="ARBA00047916"/>
    </source>
</evidence>
<evidence type="ECO:0000256" key="3">
    <source>
        <dbReference type="ARBA" id="ARBA00009347"/>
    </source>
</evidence>
<reference evidence="19" key="1">
    <citation type="journal article" date="2021" name="Cell">
        <title>Tracing the genetic footprints of vertebrate landing in non-teleost ray-finned fishes.</title>
        <authorList>
            <person name="Bi X."/>
            <person name="Wang K."/>
            <person name="Yang L."/>
            <person name="Pan H."/>
            <person name="Jiang H."/>
            <person name="Wei Q."/>
            <person name="Fang M."/>
            <person name="Yu H."/>
            <person name="Zhu C."/>
            <person name="Cai Y."/>
            <person name="He Y."/>
            <person name="Gan X."/>
            <person name="Zeng H."/>
            <person name="Yu D."/>
            <person name="Zhu Y."/>
            <person name="Jiang H."/>
            <person name="Qiu Q."/>
            <person name="Yang H."/>
            <person name="Zhang Y.E."/>
            <person name="Wang W."/>
            <person name="Zhu M."/>
            <person name="He S."/>
            <person name="Zhang G."/>
        </authorList>
    </citation>
    <scope>NUCLEOTIDE SEQUENCE</scope>
    <source>
        <strain evidence="19">Pddl_001</strain>
    </source>
</reference>
<dbReference type="SUPFAM" id="SSF56645">
    <property type="entry name" value="Acyl-CoA dehydrogenase NM domain-like"/>
    <property type="match status" value="1"/>
</dbReference>
<evidence type="ECO:0000256" key="15">
    <source>
        <dbReference type="RuleBase" id="RU362125"/>
    </source>
</evidence>
<keyword evidence="20" id="KW-1185">Reference proteome</keyword>
<dbReference type="Gene3D" id="2.40.110.10">
    <property type="entry name" value="Butyryl-CoA Dehydrogenase, subunit A, domain 2"/>
    <property type="match status" value="1"/>
</dbReference>
<proteinExistence type="inferred from homology"/>
<organism evidence="19 20">
    <name type="scientific">Polyodon spathula</name>
    <name type="common">North American paddlefish</name>
    <name type="synonym">Squalus spathula</name>
    <dbReference type="NCBI Taxonomy" id="7913"/>
    <lineage>
        <taxon>Eukaryota</taxon>
        <taxon>Metazoa</taxon>
        <taxon>Chordata</taxon>
        <taxon>Craniata</taxon>
        <taxon>Vertebrata</taxon>
        <taxon>Euteleostomi</taxon>
        <taxon>Actinopterygii</taxon>
        <taxon>Chondrostei</taxon>
        <taxon>Acipenseriformes</taxon>
        <taxon>Polyodontidae</taxon>
        <taxon>Polyodon</taxon>
    </lineage>
</organism>
<keyword evidence="5 15" id="KW-0274">FAD</keyword>
<comment type="catalytic activity">
    <reaction evidence="13">
        <text>tetradecanoyl-CoA + oxidized [electron-transfer flavoprotein] + H(+) = (2E)-tetradecenoyl-CoA + reduced [electron-transfer flavoprotein]</text>
        <dbReference type="Rhea" id="RHEA:47316"/>
        <dbReference type="Rhea" id="RHEA-COMP:10685"/>
        <dbReference type="Rhea" id="RHEA-COMP:10686"/>
        <dbReference type="ChEBI" id="CHEBI:15378"/>
        <dbReference type="ChEBI" id="CHEBI:57385"/>
        <dbReference type="ChEBI" id="CHEBI:57692"/>
        <dbReference type="ChEBI" id="CHEBI:58307"/>
        <dbReference type="ChEBI" id="CHEBI:61405"/>
    </reaction>
    <physiologicalReaction direction="left-to-right" evidence="13">
        <dbReference type="Rhea" id="RHEA:47317"/>
    </physiologicalReaction>
</comment>
<dbReference type="InterPro" id="IPR046373">
    <property type="entry name" value="Acyl-CoA_Oxase/DH_mid-dom_sf"/>
</dbReference>
<evidence type="ECO:0000259" key="16">
    <source>
        <dbReference type="Pfam" id="PF00441"/>
    </source>
</evidence>
<dbReference type="InterPro" id="IPR009100">
    <property type="entry name" value="AcylCoA_DH/oxidase_NM_dom_sf"/>
</dbReference>
<dbReference type="PROSITE" id="PS00073">
    <property type="entry name" value="ACYL_COA_DH_2"/>
    <property type="match status" value="1"/>
</dbReference>
<evidence type="ECO:0000256" key="12">
    <source>
        <dbReference type="ARBA" id="ARBA00048877"/>
    </source>
</evidence>
<feature type="domain" description="Acyl-CoA oxidase/dehydrogenase middle" evidence="17">
    <location>
        <begin position="241"/>
        <end position="336"/>
    </location>
</feature>
<dbReference type="InterPro" id="IPR036250">
    <property type="entry name" value="AcylCo_DH-like_C"/>
</dbReference>
<keyword evidence="7" id="KW-0809">Transit peptide</keyword>
<keyword evidence="4 15" id="KW-0285">Flavoprotein</keyword>
<evidence type="ECO:0000259" key="17">
    <source>
        <dbReference type="Pfam" id="PF02770"/>
    </source>
</evidence>
<comment type="cofactor">
    <cofactor evidence="1 15">
        <name>FAD</name>
        <dbReference type="ChEBI" id="CHEBI:57692"/>
    </cofactor>
</comment>
<comment type="catalytic activity">
    <reaction evidence="10">
        <text>dodecanoyl-CoA + oxidized [electron-transfer flavoprotein] + H(+) = (2E)-dodecenoyl-CoA + reduced [electron-transfer flavoprotein]</text>
        <dbReference type="Rhea" id="RHEA:47296"/>
        <dbReference type="Rhea" id="RHEA-COMP:10685"/>
        <dbReference type="Rhea" id="RHEA-COMP:10686"/>
        <dbReference type="ChEBI" id="CHEBI:15378"/>
        <dbReference type="ChEBI" id="CHEBI:57330"/>
        <dbReference type="ChEBI" id="CHEBI:57375"/>
        <dbReference type="ChEBI" id="CHEBI:57692"/>
        <dbReference type="ChEBI" id="CHEBI:58307"/>
    </reaction>
    <physiologicalReaction direction="left-to-right" evidence="10">
        <dbReference type="Rhea" id="RHEA:47297"/>
    </physiologicalReaction>
</comment>
<feature type="non-terminal residue" evidence="19">
    <location>
        <position position="504"/>
    </location>
</feature>
<comment type="catalytic activity">
    <reaction evidence="14">
        <text>hexanoyl-CoA + oxidized [electron-transfer flavoprotein] + H(+) = (2E)-hexenoyl-CoA + reduced [electron-transfer flavoprotein]</text>
        <dbReference type="Rhea" id="RHEA:43464"/>
        <dbReference type="Rhea" id="RHEA-COMP:10685"/>
        <dbReference type="Rhea" id="RHEA-COMP:10686"/>
        <dbReference type="ChEBI" id="CHEBI:15378"/>
        <dbReference type="ChEBI" id="CHEBI:57692"/>
        <dbReference type="ChEBI" id="CHEBI:58307"/>
        <dbReference type="ChEBI" id="CHEBI:62077"/>
        <dbReference type="ChEBI" id="CHEBI:62620"/>
    </reaction>
    <physiologicalReaction direction="left-to-right" evidence="14">
        <dbReference type="Rhea" id="RHEA:43465"/>
    </physiologicalReaction>
</comment>
<sequence length="504" mass="55287">MSPIYTPCKGVGSFVQQYWRYALEREVPGSRLPSSCVWIASHCVVHLPELTEIATLMLAIAYKYPGTHSSDCSLVSKYGTDLRLGGESVAWTGEGSSRAEREVPGSRLPSSCVWIASPCVVHLPELTEIATLMLAIGYKYPGMHSSDCSLVSKYGTDLRLGGESVAWMGEGSSRAEYGGLGLDFSYNIAVSEELGNIRCGGIPMAIGVQSDMATPALARYGSAELKKEFLQPTIAGDKVVCLGVSEVGAGSDVASIKTKAVRKGDDYIINGGKMWTTNGTQADWMCLLANTSDGPPHRNKSLICLPMNLPGIHITRKISKIGMKSSDTAEIFFDDVRVPCKNLIGEEGMGFTYQMQQFQEEQRLWGVANILTPMQTVIQETIEYTRQRKTFNQPILHNQTVHFRLAELETEVELLRSLLYRATAMYVNGTDVTKLASMAKLKAGRLARELSDSCLQFWGGMGFTSDVFVSRFYRDSRLMSIGAGADEVMLSIICKYMETLPGKK</sequence>
<protein>
    <submittedName>
        <fullName evidence="19">IVD dehydrogenase</fullName>
    </submittedName>
</protein>
<feature type="domain" description="Acyl-CoA dehydrogenase/oxidase C-terminal" evidence="16">
    <location>
        <begin position="348"/>
        <end position="495"/>
    </location>
</feature>
<dbReference type="EMBL" id="JAAWVQ010020581">
    <property type="protein sequence ID" value="MBN3272467.1"/>
    <property type="molecule type" value="Genomic_DNA"/>
</dbReference>
<comment type="catalytic activity">
    <reaction evidence="12">
        <text>octanoyl-CoA + oxidized [electron-transfer flavoprotein] + H(+) = (2E)-octenoyl-CoA + reduced [electron-transfer flavoprotein]</text>
        <dbReference type="Rhea" id="RHEA:48180"/>
        <dbReference type="Rhea" id="RHEA-COMP:10685"/>
        <dbReference type="Rhea" id="RHEA-COMP:10686"/>
        <dbReference type="ChEBI" id="CHEBI:15378"/>
        <dbReference type="ChEBI" id="CHEBI:57386"/>
        <dbReference type="ChEBI" id="CHEBI:57692"/>
        <dbReference type="ChEBI" id="CHEBI:58307"/>
        <dbReference type="ChEBI" id="CHEBI:62242"/>
    </reaction>
    <physiologicalReaction direction="left-to-right" evidence="12">
        <dbReference type="Rhea" id="RHEA:48181"/>
    </physiologicalReaction>
</comment>
<dbReference type="InterPro" id="IPR037069">
    <property type="entry name" value="AcylCoA_DH/ox_N_sf"/>
</dbReference>
<dbReference type="InterPro" id="IPR006091">
    <property type="entry name" value="Acyl-CoA_Oxase/DH_mid-dom"/>
</dbReference>
<feature type="non-terminal residue" evidence="19">
    <location>
        <position position="1"/>
    </location>
</feature>
<comment type="catalytic activity">
    <reaction evidence="11">
        <text>oxidized [electron-transfer flavoprotein] + hexadecanoyl-CoA + H(+) = (2E)-hexadecenoyl-CoA + reduced [electron-transfer flavoprotein]</text>
        <dbReference type="Rhea" id="RHEA:43448"/>
        <dbReference type="Rhea" id="RHEA-COMP:10685"/>
        <dbReference type="Rhea" id="RHEA-COMP:10686"/>
        <dbReference type="ChEBI" id="CHEBI:15378"/>
        <dbReference type="ChEBI" id="CHEBI:57379"/>
        <dbReference type="ChEBI" id="CHEBI:57692"/>
        <dbReference type="ChEBI" id="CHEBI:58307"/>
        <dbReference type="ChEBI" id="CHEBI:61526"/>
    </reaction>
    <physiologicalReaction direction="left-to-right" evidence="11">
        <dbReference type="Rhea" id="RHEA:43449"/>
    </physiologicalReaction>
</comment>
<keyword evidence="6" id="KW-0276">Fatty acid metabolism</keyword>
<dbReference type="SUPFAM" id="SSF47203">
    <property type="entry name" value="Acyl-CoA dehydrogenase C-terminal domain-like"/>
    <property type="match status" value="1"/>
</dbReference>
<dbReference type="PANTHER" id="PTHR48083:SF6">
    <property type="entry name" value="ACYL-COA DEHYDROGENASE 6"/>
    <property type="match status" value="1"/>
</dbReference>
<dbReference type="InterPro" id="IPR050741">
    <property type="entry name" value="Acyl-CoA_dehydrogenase"/>
</dbReference>
<evidence type="ECO:0000313" key="19">
    <source>
        <dbReference type="EMBL" id="MBN3272467.1"/>
    </source>
</evidence>
<evidence type="ECO:0000313" key="20">
    <source>
        <dbReference type="Proteomes" id="UP001166093"/>
    </source>
</evidence>
<dbReference type="Pfam" id="PF02771">
    <property type="entry name" value="Acyl-CoA_dh_N"/>
    <property type="match status" value="1"/>
</dbReference>
<evidence type="ECO:0000256" key="14">
    <source>
        <dbReference type="ARBA" id="ARBA00049192"/>
    </source>
</evidence>
<dbReference type="Pfam" id="PF00441">
    <property type="entry name" value="Acyl-CoA_dh_1"/>
    <property type="match status" value="1"/>
</dbReference>
<evidence type="ECO:0000256" key="4">
    <source>
        <dbReference type="ARBA" id="ARBA00022630"/>
    </source>
</evidence>
<dbReference type="InterPro" id="IPR009075">
    <property type="entry name" value="AcylCo_DH/oxidase_C"/>
</dbReference>
<dbReference type="PROSITE" id="PS00072">
    <property type="entry name" value="ACYL_COA_DH_1"/>
    <property type="match status" value="1"/>
</dbReference>
<evidence type="ECO:0000256" key="13">
    <source>
        <dbReference type="ARBA" id="ARBA00049038"/>
    </source>
</evidence>
<dbReference type="InterPro" id="IPR013786">
    <property type="entry name" value="AcylCoA_DH/ox_N"/>
</dbReference>
<keyword evidence="8 15" id="KW-0560">Oxidoreductase</keyword>
<evidence type="ECO:0000256" key="2">
    <source>
        <dbReference type="ARBA" id="ARBA00005198"/>
    </source>
</evidence>
<feature type="domain" description="Acyl-CoA dehydrogenase/oxidase N-terminal" evidence="18">
    <location>
        <begin position="175"/>
        <end position="237"/>
    </location>
</feature>
<accession>A0ABS2XER5</accession>
<dbReference type="CDD" id="cd00567">
    <property type="entry name" value="ACAD"/>
    <property type="match status" value="1"/>
</dbReference>
<name>A0ABS2XER5_POLSP</name>
<dbReference type="Proteomes" id="UP001166093">
    <property type="component" value="Unassembled WGS sequence"/>
</dbReference>
<dbReference type="PANTHER" id="PTHR48083">
    <property type="entry name" value="MEDIUM-CHAIN SPECIFIC ACYL-COA DEHYDROGENASE, MITOCHONDRIAL-RELATED"/>
    <property type="match status" value="1"/>
</dbReference>
<evidence type="ECO:0000256" key="1">
    <source>
        <dbReference type="ARBA" id="ARBA00001974"/>
    </source>
</evidence>
<comment type="catalytic activity">
    <reaction evidence="9">
        <text>decanoyl-CoA + oxidized [electron-transfer flavoprotein] + H(+) = (2E)-decenoyl-CoA + reduced [electron-transfer flavoprotein]</text>
        <dbReference type="Rhea" id="RHEA:48176"/>
        <dbReference type="Rhea" id="RHEA-COMP:10685"/>
        <dbReference type="Rhea" id="RHEA-COMP:10686"/>
        <dbReference type="ChEBI" id="CHEBI:15378"/>
        <dbReference type="ChEBI" id="CHEBI:57692"/>
        <dbReference type="ChEBI" id="CHEBI:58307"/>
        <dbReference type="ChEBI" id="CHEBI:61406"/>
        <dbReference type="ChEBI" id="CHEBI:61430"/>
    </reaction>
    <physiologicalReaction direction="left-to-right" evidence="9">
        <dbReference type="Rhea" id="RHEA:48177"/>
    </physiologicalReaction>
</comment>
<evidence type="ECO:0000259" key="18">
    <source>
        <dbReference type="Pfam" id="PF02771"/>
    </source>
</evidence>
<evidence type="ECO:0000256" key="7">
    <source>
        <dbReference type="ARBA" id="ARBA00022946"/>
    </source>
</evidence>
<keyword evidence="6" id="KW-0443">Lipid metabolism</keyword>
<dbReference type="Gene3D" id="1.10.540.10">
    <property type="entry name" value="Acyl-CoA dehydrogenase/oxidase, N-terminal domain"/>
    <property type="match status" value="1"/>
</dbReference>
<comment type="similarity">
    <text evidence="3 15">Belongs to the acyl-CoA dehydrogenase family.</text>
</comment>
<comment type="caution">
    <text evidence="19">The sequence shown here is derived from an EMBL/GenBank/DDBJ whole genome shotgun (WGS) entry which is preliminary data.</text>
</comment>
<dbReference type="Pfam" id="PF02770">
    <property type="entry name" value="Acyl-CoA_dh_M"/>
    <property type="match status" value="1"/>
</dbReference>
<gene>
    <name evidence="19" type="primary">Acdh6</name>
    <name evidence="19" type="ORF">GTO93_0006338</name>
</gene>
<evidence type="ECO:0000256" key="9">
    <source>
        <dbReference type="ARBA" id="ARBA00047546"/>
    </source>
</evidence>
<comment type="pathway">
    <text evidence="2">Lipid metabolism; mitochondrial fatty acid beta-oxidation.</text>
</comment>